<gene>
    <name evidence="2" type="ORF">EW146_g7380</name>
</gene>
<evidence type="ECO:0000313" key="3">
    <source>
        <dbReference type="Proteomes" id="UP000310158"/>
    </source>
</evidence>
<organism evidence="2 3">
    <name type="scientific">Bondarzewia mesenterica</name>
    <dbReference type="NCBI Taxonomy" id="1095465"/>
    <lineage>
        <taxon>Eukaryota</taxon>
        <taxon>Fungi</taxon>
        <taxon>Dikarya</taxon>
        <taxon>Basidiomycota</taxon>
        <taxon>Agaricomycotina</taxon>
        <taxon>Agaricomycetes</taxon>
        <taxon>Russulales</taxon>
        <taxon>Bondarzewiaceae</taxon>
        <taxon>Bondarzewia</taxon>
    </lineage>
</organism>
<keyword evidence="3" id="KW-1185">Reference proteome</keyword>
<dbReference type="Proteomes" id="UP000310158">
    <property type="component" value="Unassembled WGS sequence"/>
</dbReference>
<proteinExistence type="predicted"/>
<feature type="region of interest" description="Disordered" evidence="1">
    <location>
        <begin position="1"/>
        <end position="51"/>
    </location>
</feature>
<feature type="region of interest" description="Disordered" evidence="1">
    <location>
        <begin position="69"/>
        <end position="99"/>
    </location>
</feature>
<sequence length="134" mass="14722">MCVRSYPSARARANDLSHTHSAQVWKSKRRGGEWSSIDPDPESGVGGPGHFTRSLAPFVHSTLSIFEMPSIPRSNATSRPGHPRPAPPPPSRREIHDGTVTRATQHAAYTCVKAAKNSKANGSRGRTKFEIRRR</sequence>
<evidence type="ECO:0000256" key="1">
    <source>
        <dbReference type="SAM" id="MobiDB-lite"/>
    </source>
</evidence>
<feature type="region of interest" description="Disordered" evidence="1">
    <location>
        <begin position="115"/>
        <end position="134"/>
    </location>
</feature>
<name>A0A4S4LMT8_9AGAM</name>
<dbReference type="EMBL" id="SGPL01000420">
    <property type="protein sequence ID" value="THH12771.1"/>
    <property type="molecule type" value="Genomic_DNA"/>
</dbReference>
<accession>A0A4S4LMT8</accession>
<protein>
    <submittedName>
        <fullName evidence="2">Uncharacterized protein</fullName>
    </submittedName>
</protein>
<evidence type="ECO:0000313" key="2">
    <source>
        <dbReference type="EMBL" id="THH12771.1"/>
    </source>
</evidence>
<comment type="caution">
    <text evidence="2">The sequence shown here is derived from an EMBL/GenBank/DDBJ whole genome shotgun (WGS) entry which is preliminary data.</text>
</comment>
<dbReference type="AlphaFoldDB" id="A0A4S4LMT8"/>
<reference evidence="2 3" key="1">
    <citation type="submission" date="2019-02" db="EMBL/GenBank/DDBJ databases">
        <title>Genome sequencing of the rare red list fungi Bondarzewia mesenterica.</title>
        <authorList>
            <person name="Buettner E."/>
            <person name="Kellner H."/>
        </authorList>
    </citation>
    <scope>NUCLEOTIDE SEQUENCE [LARGE SCALE GENOMIC DNA]</scope>
    <source>
        <strain evidence="2 3">DSM 108281</strain>
    </source>
</reference>